<evidence type="ECO:0000313" key="8">
    <source>
        <dbReference type="Proteomes" id="UP000886817"/>
    </source>
</evidence>
<protein>
    <recommendedName>
        <fullName evidence="1">Stage 0 sporulation protein A homolog</fullName>
    </recommendedName>
</protein>
<gene>
    <name evidence="7" type="ORF">IAA45_04275</name>
</gene>
<reference evidence="7" key="2">
    <citation type="submission" date="2021-04" db="EMBL/GenBank/DDBJ databases">
        <authorList>
            <person name="Gilroy R."/>
        </authorList>
    </citation>
    <scope>NUCLEOTIDE SEQUENCE</scope>
    <source>
        <strain evidence="7">ChiSjej1B19-8411</strain>
    </source>
</reference>
<dbReference type="Pfam" id="PF13487">
    <property type="entry name" value="HD_5"/>
    <property type="match status" value="1"/>
</dbReference>
<dbReference type="InterPro" id="IPR001789">
    <property type="entry name" value="Sig_transdc_resp-reg_receiver"/>
</dbReference>
<dbReference type="NCBIfam" id="TIGR00254">
    <property type="entry name" value="GGDEF"/>
    <property type="match status" value="1"/>
</dbReference>
<dbReference type="PANTHER" id="PTHR45228">
    <property type="entry name" value="CYCLIC DI-GMP PHOSPHODIESTERASE TM_0186-RELATED"/>
    <property type="match status" value="1"/>
</dbReference>
<name>A0A9D1WHB7_9FIRM</name>
<dbReference type="Pfam" id="PF00990">
    <property type="entry name" value="GGDEF"/>
    <property type="match status" value="1"/>
</dbReference>
<dbReference type="AlphaFoldDB" id="A0A9D1WHB7"/>
<proteinExistence type="predicted"/>
<dbReference type="CDD" id="cd00077">
    <property type="entry name" value="HDc"/>
    <property type="match status" value="1"/>
</dbReference>
<dbReference type="PROSITE" id="PS50887">
    <property type="entry name" value="GGDEF"/>
    <property type="match status" value="1"/>
</dbReference>
<comment type="caution">
    <text evidence="7">The sequence shown here is derived from an EMBL/GenBank/DDBJ whole genome shotgun (WGS) entry which is preliminary data.</text>
</comment>
<dbReference type="PROSITE" id="PS51832">
    <property type="entry name" value="HD_GYP"/>
    <property type="match status" value="1"/>
</dbReference>
<dbReference type="InterPro" id="IPR037522">
    <property type="entry name" value="HD_GYP_dom"/>
</dbReference>
<comment type="function">
    <text evidence="2">May play the central regulatory role in sporulation. It may be an element of the effector pathway responsible for the activation of sporulation genes in response to nutritional stress. Spo0A may act in concert with spo0H (a sigma factor) to control the expression of some genes that are critical to the sporulation process.</text>
</comment>
<dbReference type="PROSITE" id="PS50110">
    <property type="entry name" value="RESPONSE_REGULATORY"/>
    <property type="match status" value="1"/>
</dbReference>
<dbReference type="InterPro" id="IPR000160">
    <property type="entry name" value="GGDEF_dom"/>
</dbReference>
<feature type="domain" description="HD-GYP" evidence="6">
    <location>
        <begin position="145"/>
        <end position="353"/>
    </location>
</feature>
<evidence type="ECO:0000313" key="7">
    <source>
        <dbReference type="EMBL" id="HIX58918.1"/>
    </source>
</evidence>
<dbReference type="Pfam" id="PF00072">
    <property type="entry name" value="Response_reg"/>
    <property type="match status" value="1"/>
</dbReference>
<dbReference type="CDD" id="cd01949">
    <property type="entry name" value="GGDEF"/>
    <property type="match status" value="1"/>
</dbReference>
<dbReference type="EMBL" id="DXEX01000098">
    <property type="protein sequence ID" value="HIX58918.1"/>
    <property type="molecule type" value="Genomic_DNA"/>
</dbReference>
<evidence type="ECO:0000259" key="5">
    <source>
        <dbReference type="PROSITE" id="PS50887"/>
    </source>
</evidence>
<feature type="domain" description="Response regulatory" evidence="4">
    <location>
        <begin position="8"/>
        <end position="125"/>
    </location>
</feature>
<feature type="domain" description="GGDEF" evidence="5">
    <location>
        <begin position="546"/>
        <end position="672"/>
    </location>
</feature>
<dbReference type="Gene3D" id="3.30.70.270">
    <property type="match status" value="1"/>
</dbReference>
<dbReference type="SUPFAM" id="SSF55073">
    <property type="entry name" value="Nucleotide cyclase"/>
    <property type="match status" value="1"/>
</dbReference>
<dbReference type="PANTHER" id="PTHR45228:SF4">
    <property type="entry name" value="LIPOPROTEIN"/>
    <property type="match status" value="1"/>
</dbReference>
<dbReference type="SMART" id="SM00448">
    <property type="entry name" value="REC"/>
    <property type="match status" value="1"/>
</dbReference>
<evidence type="ECO:0000259" key="6">
    <source>
        <dbReference type="PROSITE" id="PS51832"/>
    </source>
</evidence>
<dbReference type="Proteomes" id="UP000886817">
    <property type="component" value="Unassembled WGS sequence"/>
</dbReference>
<dbReference type="SUPFAM" id="SSF109604">
    <property type="entry name" value="HD-domain/PDEase-like"/>
    <property type="match status" value="1"/>
</dbReference>
<keyword evidence="7" id="KW-0808">Transferase</keyword>
<reference evidence="7" key="1">
    <citation type="journal article" date="2021" name="PeerJ">
        <title>Extensive microbial diversity within the chicken gut microbiome revealed by metagenomics and culture.</title>
        <authorList>
            <person name="Gilroy R."/>
            <person name="Ravi A."/>
            <person name="Getino M."/>
            <person name="Pursley I."/>
            <person name="Horton D.L."/>
            <person name="Alikhan N.F."/>
            <person name="Baker D."/>
            <person name="Gharbi K."/>
            <person name="Hall N."/>
            <person name="Watson M."/>
            <person name="Adriaenssens E.M."/>
            <person name="Foster-Nyarko E."/>
            <person name="Jarju S."/>
            <person name="Secka A."/>
            <person name="Antonio M."/>
            <person name="Oren A."/>
            <person name="Chaudhuri R.R."/>
            <person name="La Ragione R."/>
            <person name="Hildebrand F."/>
            <person name="Pallen M.J."/>
        </authorList>
    </citation>
    <scope>NUCLEOTIDE SEQUENCE</scope>
    <source>
        <strain evidence="7">ChiSjej1B19-8411</strain>
    </source>
</reference>
<dbReference type="InterPro" id="IPR043128">
    <property type="entry name" value="Rev_trsase/Diguanyl_cyclase"/>
</dbReference>
<dbReference type="GO" id="GO:0016779">
    <property type="term" value="F:nucleotidyltransferase activity"/>
    <property type="evidence" value="ECO:0007669"/>
    <property type="project" value="UniProtKB-KW"/>
</dbReference>
<dbReference type="InterPro" id="IPR052020">
    <property type="entry name" value="Cyclic_di-GMP/3'3'-cGAMP_PDE"/>
</dbReference>
<evidence type="ECO:0000256" key="2">
    <source>
        <dbReference type="ARBA" id="ARBA00024867"/>
    </source>
</evidence>
<feature type="modified residue" description="4-aspartylphosphate" evidence="3">
    <location>
        <position position="58"/>
    </location>
</feature>
<accession>A0A9D1WHB7</accession>
<dbReference type="Gene3D" id="1.10.3210.10">
    <property type="entry name" value="Hypothetical protein af1432"/>
    <property type="match status" value="1"/>
</dbReference>
<dbReference type="GO" id="GO:0000160">
    <property type="term" value="P:phosphorelay signal transduction system"/>
    <property type="evidence" value="ECO:0007669"/>
    <property type="project" value="InterPro"/>
</dbReference>
<dbReference type="InterPro" id="IPR029787">
    <property type="entry name" value="Nucleotide_cyclase"/>
</dbReference>
<evidence type="ECO:0000256" key="3">
    <source>
        <dbReference type="PROSITE-ProRule" id="PRU00169"/>
    </source>
</evidence>
<dbReference type="SUPFAM" id="SSF52172">
    <property type="entry name" value="CheY-like"/>
    <property type="match status" value="1"/>
</dbReference>
<sequence length="694" mass="79618">MKAESKQTILIADDSEMNRSILADMLGEEFEIFEAADGREAVKILEQMEESVSLVLLDIVMPYMDGYEVLEVMTRRRWLENIPVIMISAESRSSYIEKAYELGVTDFISRPFDALIVRRRVLNTLMLYAKQKKLIGMVADQIHEKEKSQDLMIGILSHIVEFRNGESGLHVLHIRTITEMLLKHLTQITDRYSLGEDEIALIGQASALHDIGKIAIDDKILNKPGRLTEEEYEVMKTHTTAGAAMLKELPFHQEEPLVRTAYEICRWHHERYDGRGYPDGLEGDQIPLSAQIVSLADVYDALTSRRVYKEAYTHEKALEMIGCGDCGAFSPLLIRCLLEVGDHIQEELNAATLSERNTGKLMNIIEDRIRYADLEVSNRSLELLENERTKYDSLAVMSGEVQFEYTNTPPMVIFTEKGAALLKLKEIIENPREDPAVLACISAERMKDLQNAVRNTTPERPMVRYECPLWIDGKERWHRIICRSTWSPEENPKCTGIIGKITDIHEEYLQWEDLQYKATHDSLTGLWNHEYANRTIRKCLQEMPAKQYALMIVDLDLFKGANDRYGHIFGDQVLRYVAKKLLRSIRSTDLGARVGGDEFMIFLEYKEELQKIVERIFHMLNGEYRGFPISVTMGISCTKSEKIDYDTLFHQADKALYAAKRSGRGKYCFYDDSMEHMLSVLSPIEHGKGLEEGD</sequence>
<keyword evidence="3" id="KW-0597">Phosphoprotein</keyword>
<evidence type="ECO:0000259" key="4">
    <source>
        <dbReference type="PROSITE" id="PS50110"/>
    </source>
</evidence>
<dbReference type="InterPro" id="IPR011006">
    <property type="entry name" value="CheY-like_superfamily"/>
</dbReference>
<keyword evidence="7" id="KW-0548">Nucleotidyltransferase</keyword>
<dbReference type="InterPro" id="IPR003607">
    <property type="entry name" value="HD/PDEase_dom"/>
</dbReference>
<dbReference type="SMART" id="SM00267">
    <property type="entry name" value="GGDEF"/>
    <property type="match status" value="1"/>
</dbReference>
<dbReference type="SMART" id="SM00471">
    <property type="entry name" value="HDc"/>
    <property type="match status" value="1"/>
</dbReference>
<evidence type="ECO:0000256" key="1">
    <source>
        <dbReference type="ARBA" id="ARBA00018672"/>
    </source>
</evidence>
<dbReference type="Gene3D" id="3.40.50.2300">
    <property type="match status" value="1"/>
</dbReference>
<organism evidence="7 8">
    <name type="scientific">Candidatus Blautia gallistercoris</name>
    <dbReference type="NCBI Taxonomy" id="2838490"/>
    <lineage>
        <taxon>Bacteria</taxon>
        <taxon>Bacillati</taxon>
        <taxon>Bacillota</taxon>
        <taxon>Clostridia</taxon>
        <taxon>Lachnospirales</taxon>
        <taxon>Lachnospiraceae</taxon>
        <taxon>Blautia</taxon>
    </lineage>
</organism>